<keyword evidence="5" id="KW-0637">Prenyltransferase</keyword>
<organism evidence="14">
    <name type="scientific">Xenopsylla cheopis</name>
    <name type="common">Oriental rat flea</name>
    <name type="synonym">Pulex cheopis</name>
    <dbReference type="NCBI Taxonomy" id="163159"/>
    <lineage>
        <taxon>Eukaryota</taxon>
        <taxon>Metazoa</taxon>
        <taxon>Ecdysozoa</taxon>
        <taxon>Arthropoda</taxon>
        <taxon>Hexapoda</taxon>
        <taxon>Insecta</taxon>
        <taxon>Pterygota</taxon>
        <taxon>Neoptera</taxon>
        <taxon>Endopterygota</taxon>
        <taxon>Siphonaptera</taxon>
        <taxon>Pulicidae</taxon>
        <taxon>Xenopsyllinae</taxon>
        <taxon>Xenopsylla</taxon>
    </lineage>
</organism>
<evidence type="ECO:0000256" key="4">
    <source>
        <dbReference type="ARBA" id="ARBA00012702"/>
    </source>
</evidence>
<dbReference type="AlphaFoldDB" id="A0A6M2DDH2"/>
<accession>A0A6M2DDH2</accession>
<sequence length="321" mass="38725">MSSDSDQNDEGDMWVFYCDRPEWSDIKPLPQNDLSVGIVAIAYSKKFTDVFDYFRAVLQANELSQRAFDLTTDAIKLNPANYTVWQFRRDIMKHLSMDMQNEMQFVENIILKLPKNYQVWHHRHVLVQWSQDPSRELHLTERVLEQDTKNYHAWQHRSWVITEFKLYENELGFVDKLLREDLRNNSAWNQRFYIIKTFFGLNEQTVQEEIDYTLNKMKLIKNNESAWNYLRGIISYNNGKLSDHFDVQNFCEQNFHLGYQEACLVSYLFDLYKEKYLLDKTNESYYEKAIQCLDILANKCDKIRVKYWTYLKEELQNEYCT</sequence>
<evidence type="ECO:0000313" key="14">
    <source>
        <dbReference type="EMBL" id="NOV44209.1"/>
    </source>
</evidence>
<dbReference type="PANTHER" id="PTHR11129">
    <property type="entry name" value="PROTEIN FARNESYLTRANSFERASE ALPHA SUBUNIT/RAB GERANYLGERANYL TRANSFERASE ALPHA SUBUNIT"/>
    <property type="match status" value="1"/>
</dbReference>
<dbReference type="SUPFAM" id="SSF48439">
    <property type="entry name" value="Protein prenylyltransferase"/>
    <property type="match status" value="1"/>
</dbReference>
<dbReference type="Pfam" id="PF01239">
    <property type="entry name" value="PPTA"/>
    <property type="match status" value="5"/>
</dbReference>
<evidence type="ECO:0000256" key="7">
    <source>
        <dbReference type="ARBA" id="ARBA00022737"/>
    </source>
</evidence>
<evidence type="ECO:0000256" key="12">
    <source>
        <dbReference type="ARBA" id="ARBA00043086"/>
    </source>
</evidence>
<evidence type="ECO:0000256" key="11">
    <source>
        <dbReference type="ARBA" id="ARBA00042436"/>
    </source>
</evidence>
<evidence type="ECO:0000256" key="3">
    <source>
        <dbReference type="ARBA" id="ARBA00012700"/>
    </source>
</evidence>
<protein>
    <recommendedName>
        <fullName evidence="9">Protein farnesyltransferase/geranylgeranyltransferase type-1 subunit alpha</fullName>
        <ecNumber evidence="4">2.5.1.58</ecNumber>
        <ecNumber evidence="3">2.5.1.59</ecNumber>
    </recommendedName>
    <alternativeName>
        <fullName evidence="12">CAAX farnesyltransferase subunit alpha</fullName>
    </alternativeName>
    <alternativeName>
        <fullName evidence="11">FTase-alpha</fullName>
    </alternativeName>
    <alternativeName>
        <fullName evidence="10">Ras proteins prenyltransferase subunit alpha</fullName>
    </alternativeName>
    <alternativeName>
        <fullName evidence="13">Type I protein geranyl-geranyltransferase subunit alpha</fullName>
    </alternativeName>
</protein>
<dbReference type="EMBL" id="GIIL01000483">
    <property type="protein sequence ID" value="NOV44209.1"/>
    <property type="molecule type" value="Transcribed_RNA"/>
</dbReference>
<dbReference type="EC" id="2.5.1.59" evidence="3"/>
<evidence type="ECO:0000256" key="9">
    <source>
        <dbReference type="ARBA" id="ARBA00040965"/>
    </source>
</evidence>
<dbReference type="GO" id="GO:0004660">
    <property type="term" value="F:protein farnesyltransferase activity"/>
    <property type="evidence" value="ECO:0007669"/>
    <property type="project" value="UniProtKB-EC"/>
</dbReference>
<comment type="cofactor">
    <cofactor evidence="1">
        <name>Mg(2+)</name>
        <dbReference type="ChEBI" id="CHEBI:18420"/>
    </cofactor>
</comment>
<keyword evidence="7" id="KW-0677">Repeat</keyword>
<dbReference type="GO" id="GO:0004662">
    <property type="term" value="F:CAAX-protein geranylgeranyltransferase activity"/>
    <property type="evidence" value="ECO:0007669"/>
    <property type="project" value="UniProtKB-EC"/>
</dbReference>
<dbReference type="PANTHER" id="PTHR11129:SF1">
    <property type="entry name" value="PROTEIN FARNESYLTRANSFERASE_GERANYLGERANYLTRANSFERASE TYPE-1 SUBUNIT ALPHA"/>
    <property type="match status" value="1"/>
</dbReference>
<dbReference type="InterPro" id="IPR002088">
    <property type="entry name" value="Prenyl_trans_a"/>
</dbReference>
<dbReference type="EC" id="2.5.1.58" evidence="4"/>
<dbReference type="Gene3D" id="1.25.40.120">
    <property type="entry name" value="Protein prenylyltransferase"/>
    <property type="match status" value="1"/>
</dbReference>
<evidence type="ECO:0000256" key="8">
    <source>
        <dbReference type="ARBA" id="ARBA00022842"/>
    </source>
</evidence>
<keyword evidence="6 14" id="KW-0808">Transferase</keyword>
<evidence type="ECO:0000256" key="1">
    <source>
        <dbReference type="ARBA" id="ARBA00001946"/>
    </source>
</evidence>
<reference evidence="14" key="1">
    <citation type="submission" date="2020-03" db="EMBL/GenBank/DDBJ databases">
        <title>Transcriptomic Profiling of the Digestive Tract of the Rat Flea, Xenopsylla cheopis, Following Blood Feeding and Infection with Yersinia pestis.</title>
        <authorList>
            <person name="Bland D.M."/>
            <person name="Martens C.A."/>
            <person name="Virtaneva K."/>
            <person name="Kanakabandi K."/>
            <person name="Long D."/>
            <person name="Rosenke R."/>
            <person name="Saturday G.A."/>
            <person name="Hoyt F.H."/>
            <person name="Bruno D.P."/>
            <person name="Ribeiro J.M.C."/>
            <person name="Hinnebusch J."/>
        </authorList>
    </citation>
    <scope>NUCLEOTIDE SEQUENCE</scope>
</reference>
<dbReference type="GO" id="GO:0005965">
    <property type="term" value="C:protein farnesyltransferase complex"/>
    <property type="evidence" value="ECO:0007669"/>
    <property type="project" value="TreeGrafter"/>
</dbReference>
<dbReference type="GO" id="GO:0005953">
    <property type="term" value="C:CAAX-protein geranylgeranyltransferase complex"/>
    <property type="evidence" value="ECO:0007669"/>
    <property type="project" value="TreeGrafter"/>
</dbReference>
<name>A0A6M2DDH2_XENCH</name>
<proteinExistence type="inferred from homology"/>
<evidence type="ECO:0000256" key="6">
    <source>
        <dbReference type="ARBA" id="ARBA00022679"/>
    </source>
</evidence>
<evidence type="ECO:0000256" key="10">
    <source>
        <dbReference type="ARBA" id="ARBA00041392"/>
    </source>
</evidence>
<evidence type="ECO:0000256" key="2">
    <source>
        <dbReference type="ARBA" id="ARBA00006734"/>
    </source>
</evidence>
<keyword evidence="8" id="KW-0460">Magnesium</keyword>
<dbReference type="PROSITE" id="PS51147">
    <property type="entry name" value="PFTA"/>
    <property type="match status" value="5"/>
</dbReference>
<evidence type="ECO:0000256" key="13">
    <source>
        <dbReference type="ARBA" id="ARBA00043219"/>
    </source>
</evidence>
<evidence type="ECO:0000256" key="5">
    <source>
        <dbReference type="ARBA" id="ARBA00022602"/>
    </source>
</evidence>
<comment type="similarity">
    <text evidence="2">Belongs to the protein prenyltransferase subunit alpha family.</text>
</comment>